<dbReference type="Gene3D" id="3.30.200.20">
    <property type="entry name" value="Phosphorylase Kinase, domain 1"/>
    <property type="match status" value="1"/>
</dbReference>
<dbReference type="InterPro" id="IPR032675">
    <property type="entry name" value="LRR_dom_sf"/>
</dbReference>
<dbReference type="GO" id="GO:0004672">
    <property type="term" value="F:protein kinase activity"/>
    <property type="evidence" value="ECO:0007669"/>
    <property type="project" value="InterPro"/>
</dbReference>
<comment type="subcellular location">
    <subcellularLocation>
        <location evidence="1">Membrane</location>
    </subcellularLocation>
</comment>
<keyword evidence="12" id="KW-1185">Reference proteome</keyword>
<evidence type="ECO:0000256" key="9">
    <source>
        <dbReference type="SAM" id="SignalP"/>
    </source>
</evidence>
<feature type="transmembrane region" description="Helical" evidence="8">
    <location>
        <begin position="282"/>
        <end position="304"/>
    </location>
</feature>
<feature type="region of interest" description="Disordered" evidence="7">
    <location>
        <begin position="318"/>
        <end position="355"/>
    </location>
</feature>
<evidence type="ECO:0000313" key="12">
    <source>
        <dbReference type="Proteomes" id="UP001454036"/>
    </source>
</evidence>
<dbReference type="SUPFAM" id="SSF52058">
    <property type="entry name" value="L domain-like"/>
    <property type="match status" value="1"/>
</dbReference>
<evidence type="ECO:0000256" key="7">
    <source>
        <dbReference type="SAM" id="MobiDB-lite"/>
    </source>
</evidence>
<keyword evidence="4" id="KW-0677">Repeat</keyword>
<sequence>MRMGGHAAPLVRRVPSISSFFLPIVSLLLSDAVMPSVGIDNSVDLLKFKSALENADALIDWLPATDPCTTNWLGVLCLDGQVWGLQLENLQLSGLIDVDSLALLPMLRTLSFMNNNFQGPMPNWKKLGALKSLYISGNHFNGMVPGDTFAGMNYLKKVHMANNELSGPIPSSLSTPVLLELKIENNQFTGPIPDLRDGITVFNVSNNQLEGPIPKSLEKMDPSSFSGNKGLCGKPLGGECALPPDQEIPESPESDKPTSPPPPPPQPPPNAAKKSNMSSLKIAMMVIAISAALVLVMVILLAYLRGKREREENTDDILETAAYGPSDRSLSRSNPSFPGSSHEVEPPPAFVAGRTPSSKLESLKLSFPREERDRFDLQDLLRASAEVLGGGTFGSSYKAILIDGQAVVVKRFKQMSNVDRDDFLGYMGRLGRLHHPNLLPIVAYYYRQEEKLLVFDFLKNGSLFSNLHGKHNVHKPSPDWPKRLKIVKGVAKGLLYLQSEFPNVTLAHGHLKSANVLLDVDFTPLLMDYALAPMVNIENVHQLLVSYKSPEYTQTGRVTKKTDVWCLGILILETLTGKIPPNYVIGHGAVYESGLAEWVKSIVNDESFFDPEMGSTENSRGEMKRLLTIASACCEEDMGRRWDLKLAAQKIEEVKEMEN</sequence>
<dbReference type="GO" id="GO:0016020">
    <property type="term" value="C:membrane"/>
    <property type="evidence" value="ECO:0007669"/>
    <property type="project" value="UniProtKB-SubCell"/>
</dbReference>
<name>A0AAV3P6M1_LITER</name>
<dbReference type="PANTHER" id="PTHR48007">
    <property type="entry name" value="LEUCINE-RICH REPEAT RECEPTOR-LIKE PROTEIN KINASE PXC1"/>
    <property type="match status" value="1"/>
</dbReference>
<dbReference type="InterPro" id="IPR011009">
    <property type="entry name" value="Kinase-like_dom_sf"/>
</dbReference>
<evidence type="ECO:0000256" key="2">
    <source>
        <dbReference type="ARBA" id="ARBA00022614"/>
    </source>
</evidence>
<keyword evidence="6 8" id="KW-0472">Membrane</keyword>
<keyword evidence="5 8" id="KW-1133">Transmembrane helix</keyword>
<protein>
    <submittedName>
        <fullName evidence="11">Transmembrane signal receptor</fullName>
    </submittedName>
</protein>
<keyword evidence="3 8" id="KW-0812">Transmembrane</keyword>
<dbReference type="Gene3D" id="3.80.10.10">
    <property type="entry name" value="Ribonuclease Inhibitor"/>
    <property type="match status" value="2"/>
</dbReference>
<gene>
    <name evidence="11" type="ORF">LIER_05763</name>
</gene>
<dbReference type="EMBL" id="BAABME010000806">
    <property type="protein sequence ID" value="GAA0145602.1"/>
    <property type="molecule type" value="Genomic_DNA"/>
</dbReference>
<dbReference type="InterPro" id="IPR013210">
    <property type="entry name" value="LRR_N_plant-typ"/>
</dbReference>
<evidence type="ECO:0000259" key="10">
    <source>
        <dbReference type="PROSITE" id="PS50011"/>
    </source>
</evidence>
<dbReference type="Pfam" id="PF08263">
    <property type="entry name" value="LRRNT_2"/>
    <property type="match status" value="1"/>
</dbReference>
<dbReference type="InterPro" id="IPR046959">
    <property type="entry name" value="PRK1-6/SRF4-like"/>
</dbReference>
<dbReference type="Pfam" id="PF00560">
    <property type="entry name" value="LRR_1"/>
    <property type="match status" value="1"/>
</dbReference>
<dbReference type="SUPFAM" id="SSF56112">
    <property type="entry name" value="Protein kinase-like (PK-like)"/>
    <property type="match status" value="1"/>
</dbReference>
<evidence type="ECO:0000256" key="8">
    <source>
        <dbReference type="SAM" id="Phobius"/>
    </source>
</evidence>
<feature type="signal peptide" evidence="9">
    <location>
        <begin position="1"/>
        <end position="38"/>
    </location>
</feature>
<dbReference type="InterPro" id="IPR000719">
    <property type="entry name" value="Prot_kinase_dom"/>
</dbReference>
<evidence type="ECO:0000256" key="5">
    <source>
        <dbReference type="ARBA" id="ARBA00022989"/>
    </source>
</evidence>
<organism evidence="11 12">
    <name type="scientific">Lithospermum erythrorhizon</name>
    <name type="common">Purple gromwell</name>
    <name type="synonym">Lithospermum officinale var. erythrorhizon</name>
    <dbReference type="NCBI Taxonomy" id="34254"/>
    <lineage>
        <taxon>Eukaryota</taxon>
        <taxon>Viridiplantae</taxon>
        <taxon>Streptophyta</taxon>
        <taxon>Embryophyta</taxon>
        <taxon>Tracheophyta</taxon>
        <taxon>Spermatophyta</taxon>
        <taxon>Magnoliopsida</taxon>
        <taxon>eudicotyledons</taxon>
        <taxon>Gunneridae</taxon>
        <taxon>Pentapetalae</taxon>
        <taxon>asterids</taxon>
        <taxon>lamiids</taxon>
        <taxon>Boraginales</taxon>
        <taxon>Boraginaceae</taxon>
        <taxon>Boraginoideae</taxon>
        <taxon>Lithospermeae</taxon>
        <taxon>Lithospermum</taxon>
    </lineage>
</organism>
<dbReference type="PROSITE" id="PS50011">
    <property type="entry name" value="PROTEIN_KINASE_DOM"/>
    <property type="match status" value="1"/>
</dbReference>
<dbReference type="PANTHER" id="PTHR48007:SF64">
    <property type="entry name" value="POLLEN RECEPTOR-LIKE KINASE 1"/>
    <property type="match status" value="1"/>
</dbReference>
<feature type="compositionally biased region" description="Pro residues" evidence="7">
    <location>
        <begin position="258"/>
        <end position="270"/>
    </location>
</feature>
<dbReference type="Gene3D" id="1.10.510.10">
    <property type="entry name" value="Transferase(Phosphotransferase) domain 1"/>
    <property type="match status" value="1"/>
</dbReference>
<feature type="region of interest" description="Disordered" evidence="7">
    <location>
        <begin position="210"/>
        <end position="229"/>
    </location>
</feature>
<keyword evidence="2" id="KW-0433">Leucine-rich repeat</keyword>
<dbReference type="InterPro" id="IPR001245">
    <property type="entry name" value="Ser-Thr/Tyr_kinase_cat_dom"/>
</dbReference>
<evidence type="ECO:0000256" key="1">
    <source>
        <dbReference type="ARBA" id="ARBA00004370"/>
    </source>
</evidence>
<feature type="chain" id="PRO_5043584850" evidence="9">
    <location>
        <begin position="39"/>
        <end position="659"/>
    </location>
</feature>
<dbReference type="GO" id="GO:0005524">
    <property type="term" value="F:ATP binding"/>
    <property type="evidence" value="ECO:0007669"/>
    <property type="project" value="InterPro"/>
</dbReference>
<comment type="caution">
    <text evidence="11">The sequence shown here is derived from an EMBL/GenBank/DDBJ whole genome shotgun (WGS) entry which is preliminary data.</text>
</comment>
<dbReference type="Pfam" id="PF07714">
    <property type="entry name" value="PK_Tyr_Ser-Thr"/>
    <property type="match status" value="1"/>
</dbReference>
<keyword evidence="9" id="KW-0732">Signal</keyword>
<reference evidence="11 12" key="1">
    <citation type="submission" date="2024-01" db="EMBL/GenBank/DDBJ databases">
        <title>The complete chloroplast genome sequence of Lithospermum erythrorhizon: insights into the phylogenetic relationship among Boraginaceae species and the maternal lineages of purple gromwells.</title>
        <authorList>
            <person name="Okada T."/>
            <person name="Watanabe K."/>
        </authorList>
    </citation>
    <scope>NUCLEOTIDE SEQUENCE [LARGE SCALE GENOMIC DNA]</scope>
</reference>
<evidence type="ECO:0000256" key="4">
    <source>
        <dbReference type="ARBA" id="ARBA00022737"/>
    </source>
</evidence>
<evidence type="ECO:0000313" key="11">
    <source>
        <dbReference type="EMBL" id="GAA0145602.1"/>
    </source>
</evidence>
<dbReference type="AlphaFoldDB" id="A0AAV3P6M1"/>
<dbReference type="InterPro" id="IPR001611">
    <property type="entry name" value="Leu-rich_rpt"/>
</dbReference>
<evidence type="ECO:0000256" key="6">
    <source>
        <dbReference type="ARBA" id="ARBA00023136"/>
    </source>
</evidence>
<proteinExistence type="predicted"/>
<evidence type="ECO:0000256" key="3">
    <source>
        <dbReference type="ARBA" id="ARBA00022692"/>
    </source>
</evidence>
<feature type="domain" description="Protein kinase" evidence="10">
    <location>
        <begin position="382"/>
        <end position="659"/>
    </location>
</feature>
<feature type="region of interest" description="Disordered" evidence="7">
    <location>
        <begin position="235"/>
        <end position="275"/>
    </location>
</feature>
<keyword evidence="11" id="KW-0675">Receptor</keyword>
<accession>A0AAV3P6M1</accession>
<dbReference type="Proteomes" id="UP001454036">
    <property type="component" value="Unassembled WGS sequence"/>
</dbReference>